<gene>
    <name evidence="2" type="ORF">DHW61_10415</name>
</gene>
<comment type="caution">
    <text evidence="2">The sequence shown here is derived from an EMBL/GenBank/DDBJ whole genome shotgun (WGS) entry which is preliminary data.</text>
</comment>
<dbReference type="EMBL" id="DPVV01000342">
    <property type="protein sequence ID" value="HCL02806.1"/>
    <property type="molecule type" value="Genomic_DNA"/>
</dbReference>
<feature type="compositionally biased region" description="Basic and acidic residues" evidence="1">
    <location>
        <begin position="87"/>
        <end position="107"/>
    </location>
</feature>
<proteinExistence type="predicted"/>
<dbReference type="Proteomes" id="UP000262969">
    <property type="component" value="Unassembled WGS sequence"/>
</dbReference>
<feature type="region of interest" description="Disordered" evidence="1">
    <location>
        <begin position="48"/>
        <end position="107"/>
    </location>
</feature>
<protein>
    <submittedName>
        <fullName evidence="2">Uncharacterized protein</fullName>
    </submittedName>
</protein>
<dbReference type="AlphaFoldDB" id="A0A3D2X743"/>
<sequence length="107" mass="12286">MPITPIEMISIPTKSQEASLVKSVENQRPLNEQIAFAGKFNDDIKHHSEQTTAATKSDNPEYRYDAKEKGNNSFFEQQNKQKKKDKKKDDSLGKNENEPHRGIDIRI</sequence>
<organism evidence="2 3">
    <name type="scientific">Lachnoclostridium phytofermentans</name>
    <dbReference type="NCBI Taxonomy" id="66219"/>
    <lineage>
        <taxon>Bacteria</taxon>
        <taxon>Bacillati</taxon>
        <taxon>Bacillota</taxon>
        <taxon>Clostridia</taxon>
        <taxon>Lachnospirales</taxon>
        <taxon>Lachnospiraceae</taxon>
    </lineage>
</organism>
<feature type="compositionally biased region" description="Basic and acidic residues" evidence="1">
    <location>
        <begin position="58"/>
        <end position="70"/>
    </location>
</feature>
<reference evidence="2 3" key="1">
    <citation type="journal article" date="2018" name="Nat. Biotechnol.">
        <title>A standardized bacterial taxonomy based on genome phylogeny substantially revises the tree of life.</title>
        <authorList>
            <person name="Parks D.H."/>
            <person name="Chuvochina M."/>
            <person name="Waite D.W."/>
            <person name="Rinke C."/>
            <person name="Skarshewski A."/>
            <person name="Chaumeil P.A."/>
            <person name="Hugenholtz P."/>
        </authorList>
    </citation>
    <scope>NUCLEOTIDE SEQUENCE [LARGE SCALE GENOMIC DNA]</scope>
    <source>
        <strain evidence="2">UBA11728</strain>
    </source>
</reference>
<evidence type="ECO:0000313" key="3">
    <source>
        <dbReference type="Proteomes" id="UP000262969"/>
    </source>
</evidence>
<evidence type="ECO:0000313" key="2">
    <source>
        <dbReference type="EMBL" id="HCL02806.1"/>
    </source>
</evidence>
<evidence type="ECO:0000256" key="1">
    <source>
        <dbReference type="SAM" id="MobiDB-lite"/>
    </source>
</evidence>
<accession>A0A3D2X743</accession>
<name>A0A3D2X743_9FIRM</name>